<dbReference type="InterPro" id="IPR050417">
    <property type="entry name" value="Sugar_Epim/Isomerase"/>
</dbReference>
<dbReference type="InterPro" id="IPR026040">
    <property type="entry name" value="HyI-like"/>
</dbReference>
<dbReference type="EC" id="5.3.1.22" evidence="4"/>
<evidence type="ECO:0000256" key="1">
    <source>
        <dbReference type="ARBA" id="ARBA00023235"/>
    </source>
</evidence>
<reference evidence="4 5" key="1">
    <citation type="submission" date="2023-07" db="EMBL/GenBank/DDBJ databases">
        <title>Genomic Encyclopedia of Type Strains, Phase IV (KMG-IV): sequencing the most valuable type-strain genomes for metagenomic binning, comparative biology and taxonomic classification.</title>
        <authorList>
            <person name="Goeker M."/>
        </authorList>
    </citation>
    <scope>NUCLEOTIDE SEQUENCE [LARGE SCALE GENOMIC DNA]</scope>
    <source>
        <strain evidence="4 5">DSM 23948</strain>
    </source>
</reference>
<dbReference type="InterPro" id="IPR036237">
    <property type="entry name" value="Xyl_isomerase-like_sf"/>
</dbReference>
<evidence type="ECO:0000259" key="3">
    <source>
        <dbReference type="Pfam" id="PF01261"/>
    </source>
</evidence>
<comment type="similarity">
    <text evidence="2">Belongs to the hyi family.</text>
</comment>
<dbReference type="Proteomes" id="UP001231362">
    <property type="component" value="Unassembled WGS sequence"/>
</dbReference>
<dbReference type="Pfam" id="PF01261">
    <property type="entry name" value="AP_endonuc_2"/>
    <property type="match status" value="1"/>
</dbReference>
<keyword evidence="1 2" id="KW-0413">Isomerase</keyword>
<dbReference type="Gene3D" id="3.20.20.150">
    <property type="entry name" value="Divalent-metal-dependent TIM barrel enzymes"/>
    <property type="match status" value="1"/>
</dbReference>
<evidence type="ECO:0000256" key="2">
    <source>
        <dbReference type="PIRNR" id="PIRNR006241"/>
    </source>
</evidence>
<evidence type="ECO:0000313" key="5">
    <source>
        <dbReference type="Proteomes" id="UP001231362"/>
    </source>
</evidence>
<organism evidence="4 5">
    <name type="scientific">Anoxybacillus andreesenii</name>
    <dbReference type="NCBI Taxonomy" id="1325932"/>
    <lineage>
        <taxon>Bacteria</taxon>
        <taxon>Bacillati</taxon>
        <taxon>Bacillota</taxon>
        <taxon>Bacilli</taxon>
        <taxon>Bacillales</taxon>
        <taxon>Anoxybacillaceae</taxon>
        <taxon>Anoxybacillus</taxon>
    </lineage>
</organism>
<dbReference type="PANTHER" id="PTHR43489">
    <property type="entry name" value="ISOMERASE"/>
    <property type="match status" value="1"/>
</dbReference>
<dbReference type="PANTHER" id="PTHR43489:SF6">
    <property type="entry name" value="HYDROXYPYRUVATE ISOMERASE-RELATED"/>
    <property type="match status" value="1"/>
</dbReference>
<dbReference type="EMBL" id="JAUSTU010000003">
    <property type="protein sequence ID" value="MDQ0154587.1"/>
    <property type="molecule type" value="Genomic_DNA"/>
</dbReference>
<dbReference type="GO" id="GO:0008903">
    <property type="term" value="F:hydroxypyruvate isomerase activity"/>
    <property type="evidence" value="ECO:0007669"/>
    <property type="project" value="UniProtKB-EC"/>
</dbReference>
<dbReference type="InterPro" id="IPR013022">
    <property type="entry name" value="Xyl_isomerase-like_TIM-brl"/>
</dbReference>
<dbReference type="RefSeq" id="WP_307149190.1">
    <property type="nucleotide sequence ID" value="NZ_JAUSTU010000003.1"/>
</dbReference>
<dbReference type="InterPro" id="IPR017643">
    <property type="entry name" value="Hydroxypyruvate_isomerase"/>
</dbReference>
<dbReference type="SUPFAM" id="SSF51658">
    <property type="entry name" value="Xylose isomerase-like"/>
    <property type="match status" value="1"/>
</dbReference>
<sequence>MRYSINLSTIFTEVPFLERFQKAREAGFKYVECQFPYDYPPEQIQEVLAENHLSLELINLPPGDWSGGDRGLAVDPRRVNEFKASVEKGLTYGVALKVKKIHCMAGILPEGMEQKTVRETYIENLTYAAEKLDEHGITLLIEPINTFDMPGYFLSNLHEAAKIIAEIGRPNVKLQYDFYHIQRIHGNLIANFKKYSHSIGHIQIADVPGRHQPGTGEIHYENIFRSLQDDGFKGLIGLEYTPKGSSEDSFTWMRRDC</sequence>
<evidence type="ECO:0000313" key="4">
    <source>
        <dbReference type="EMBL" id="MDQ0154587.1"/>
    </source>
</evidence>
<proteinExistence type="inferred from homology"/>
<dbReference type="NCBIfam" id="TIGR03234">
    <property type="entry name" value="OH-pyruv-isom"/>
    <property type="match status" value="1"/>
</dbReference>
<keyword evidence="5" id="KW-1185">Reference proteome</keyword>
<protein>
    <submittedName>
        <fullName evidence="4">Hydroxypyruvate isomerase</fullName>
        <ecNumber evidence="4">5.3.1.22</ecNumber>
    </submittedName>
</protein>
<feature type="domain" description="Xylose isomerase-like TIM barrel" evidence="3">
    <location>
        <begin position="20"/>
        <end position="255"/>
    </location>
</feature>
<comment type="caution">
    <text evidence="4">The sequence shown here is derived from an EMBL/GenBank/DDBJ whole genome shotgun (WGS) entry which is preliminary data.</text>
</comment>
<name>A0ABT9V0V9_9BACL</name>
<accession>A0ABT9V0V9</accession>
<dbReference type="PIRSF" id="PIRSF006241">
    <property type="entry name" value="HyI"/>
    <property type="match status" value="1"/>
</dbReference>
<gene>
    <name evidence="4" type="ORF">J2S07_000891</name>
</gene>